<evidence type="ECO:0000313" key="10">
    <source>
        <dbReference type="Proteomes" id="UP001157126"/>
    </source>
</evidence>
<keyword evidence="6 8" id="KW-0472">Membrane</keyword>
<organism evidence="9 10">
    <name type="scientific">Mobilicoccus caccae</name>
    <dbReference type="NCBI Taxonomy" id="1859295"/>
    <lineage>
        <taxon>Bacteria</taxon>
        <taxon>Bacillati</taxon>
        <taxon>Actinomycetota</taxon>
        <taxon>Actinomycetes</taxon>
        <taxon>Micrococcales</taxon>
        <taxon>Dermatophilaceae</taxon>
        <taxon>Mobilicoccus</taxon>
    </lineage>
</organism>
<evidence type="ECO:0000256" key="7">
    <source>
        <dbReference type="SAM" id="MobiDB-lite"/>
    </source>
</evidence>
<dbReference type="PANTHER" id="PTHR34583:SF2">
    <property type="entry name" value="ANTIPORTER SUBUNIT MNHC2-RELATED"/>
    <property type="match status" value="1"/>
</dbReference>
<reference evidence="10" key="1">
    <citation type="journal article" date="2019" name="Int. J. Syst. Evol. Microbiol.">
        <title>The Global Catalogue of Microorganisms (GCM) 10K type strain sequencing project: providing services to taxonomists for standard genome sequencing and annotation.</title>
        <authorList>
            <consortium name="The Broad Institute Genomics Platform"/>
            <consortium name="The Broad Institute Genome Sequencing Center for Infectious Disease"/>
            <person name="Wu L."/>
            <person name="Ma J."/>
        </authorList>
    </citation>
    <scope>NUCLEOTIDE SEQUENCE [LARGE SCALE GENOMIC DNA]</scope>
    <source>
        <strain evidence="10">NBRC 113072</strain>
    </source>
</reference>
<evidence type="ECO:0008006" key="11">
    <source>
        <dbReference type="Google" id="ProtNLM"/>
    </source>
</evidence>
<dbReference type="InterPro" id="IPR050601">
    <property type="entry name" value="CPA3_antiporter_subunitC"/>
</dbReference>
<comment type="caution">
    <text evidence="9">The sequence shown here is derived from an EMBL/GenBank/DDBJ whole genome shotgun (WGS) entry which is preliminary data.</text>
</comment>
<feature type="transmembrane region" description="Helical" evidence="8">
    <location>
        <begin position="70"/>
        <end position="92"/>
    </location>
</feature>
<feature type="transmembrane region" description="Helical" evidence="8">
    <location>
        <begin position="27"/>
        <end position="49"/>
    </location>
</feature>
<evidence type="ECO:0000256" key="2">
    <source>
        <dbReference type="ARBA" id="ARBA00010388"/>
    </source>
</evidence>
<comment type="similarity">
    <text evidence="2">Belongs to the CPA3 antiporters (TC 2.A.63) subunit C family.</text>
</comment>
<dbReference type="RefSeq" id="WP_284305160.1">
    <property type="nucleotide sequence ID" value="NZ_BSUO01000001.1"/>
</dbReference>
<proteinExistence type="inferred from homology"/>
<keyword evidence="4 8" id="KW-0812">Transmembrane</keyword>
<evidence type="ECO:0000256" key="5">
    <source>
        <dbReference type="ARBA" id="ARBA00022989"/>
    </source>
</evidence>
<protein>
    <recommendedName>
        <fullName evidence="11">Multisubunit sodium/proton antiporter, MrpC subunit</fullName>
    </recommendedName>
</protein>
<evidence type="ECO:0000313" key="9">
    <source>
        <dbReference type="EMBL" id="GMA41615.1"/>
    </source>
</evidence>
<dbReference type="EMBL" id="BSUO01000001">
    <property type="protein sequence ID" value="GMA41615.1"/>
    <property type="molecule type" value="Genomic_DNA"/>
</dbReference>
<evidence type="ECO:0000256" key="1">
    <source>
        <dbReference type="ARBA" id="ARBA00004651"/>
    </source>
</evidence>
<keyword evidence="3" id="KW-1003">Cell membrane</keyword>
<dbReference type="Proteomes" id="UP001157126">
    <property type="component" value="Unassembled WGS sequence"/>
</dbReference>
<dbReference type="InterPro" id="IPR039428">
    <property type="entry name" value="NUOK/Mnh_C1-like"/>
</dbReference>
<keyword evidence="5 8" id="KW-1133">Transmembrane helix</keyword>
<accession>A0ABQ6IUL0</accession>
<evidence type="ECO:0000256" key="6">
    <source>
        <dbReference type="ARBA" id="ARBA00023136"/>
    </source>
</evidence>
<feature type="region of interest" description="Disordered" evidence="7">
    <location>
        <begin position="95"/>
        <end position="116"/>
    </location>
</feature>
<comment type="subcellular location">
    <subcellularLocation>
        <location evidence="1">Cell membrane</location>
        <topology evidence="1">Multi-pass membrane protein</topology>
    </subcellularLocation>
</comment>
<name>A0ABQ6IUL0_9MICO</name>
<evidence type="ECO:0000256" key="3">
    <source>
        <dbReference type="ARBA" id="ARBA00022475"/>
    </source>
</evidence>
<evidence type="ECO:0000256" key="8">
    <source>
        <dbReference type="SAM" id="Phobius"/>
    </source>
</evidence>
<dbReference type="Pfam" id="PF00420">
    <property type="entry name" value="Oxidored_q2"/>
    <property type="match status" value="1"/>
</dbReference>
<dbReference type="Gene3D" id="1.10.287.3510">
    <property type="match status" value="1"/>
</dbReference>
<dbReference type="PANTHER" id="PTHR34583">
    <property type="entry name" value="ANTIPORTER SUBUNIT MNHC2-RELATED"/>
    <property type="match status" value="1"/>
</dbReference>
<sequence>MALALAVAVLVGGGVLLILRRGMLRVVVGFILIGNGANLLLVTAGGASRRNAALSAAPDPATTADPLPQAFVLTAIVIAFAITVYMLVLSVVGDEDDDTDMPVEGREAETPDLLDADDPQIDEVELRYLDRADQAGYRRRLRAGKGHLEKSYGWSEEDW</sequence>
<evidence type="ECO:0000256" key="4">
    <source>
        <dbReference type="ARBA" id="ARBA00022692"/>
    </source>
</evidence>
<gene>
    <name evidence="9" type="ORF">GCM10025883_36600</name>
</gene>
<keyword evidence="10" id="KW-1185">Reference proteome</keyword>